<proteinExistence type="inferred from homology"/>
<reference evidence="5" key="1">
    <citation type="submission" date="2016-10" db="EMBL/GenBank/DDBJ databases">
        <authorList>
            <person name="Varghese N."/>
            <person name="Submissions S."/>
        </authorList>
    </citation>
    <scope>NUCLEOTIDE SEQUENCE [LARGE SCALE GENOMIC DNA]</scope>
    <source>
        <strain evidence="5">JCM 18195</strain>
    </source>
</reference>
<keyword evidence="5" id="KW-1185">Reference proteome</keyword>
<dbReference type="Proteomes" id="UP000243084">
    <property type="component" value="Unassembled WGS sequence"/>
</dbReference>
<name>A0A1I5NIR1_9GAMM</name>
<protein>
    <submittedName>
        <fullName evidence="4">Glycine/D-amino acid oxidase</fullName>
    </submittedName>
</protein>
<gene>
    <name evidence="4" type="ORF">SAMN05216229_10124</name>
</gene>
<dbReference type="GO" id="GO:0055130">
    <property type="term" value="P:D-alanine catabolic process"/>
    <property type="evidence" value="ECO:0007669"/>
    <property type="project" value="TreeGrafter"/>
</dbReference>
<dbReference type="GO" id="GO:0005737">
    <property type="term" value="C:cytoplasm"/>
    <property type="evidence" value="ECO:0007669"/>
    <property type="project" value="TreeGrafter"/>
</dbReference>
<dbReference type="PANTHER" id="PTHR13847:SF280">
    <property type="entry name" value="D-AMINO ACID DEHYDROGENASE"/>
    <property type="match status" value="1"/>
</dbReference>
<feature type="domain" description="FAD dependent oxidoreductase" evidence="3">
    <location>
        <begin position="19"/>
        <end position="413"/>
    </location>
</feature>
<dbReference type="AlphaFoldDB" id="A0A1I5NIR1"/>
<dbReference type="EMBL" id="FOXM01000001">
    <property type="protein sequence ID" value="SFP21602.1"/>
    <property type="molecule type" value="Genomic_DNA"/>
</dbReference>
<dbReference type="Gene3D" id="3.50.50.60">
    <property type="entry name" value="FAD/NAD(P)-binding domain"/>
    <property type="match status" value="2"/>
</dbReference>
<dbReference type="InterPro" id="IPR036188">
    <property type="entry name" value="FAD/NAD-bd_sf"/>
</dbReference>
<dbReference type="PANTHER" id="PTHR13847">
    <property type="entry name" value="SARCOSINE DEHYDROGENASE-RELATED"/>
    <property type="match status" value="1"/>
</dbReference>
<evidence type="ECO:0000256" key="1">
    <source>
        <dbReference type="ARBA" id="ARBA00009410"/>
    </source>
</evidence>
<evidence type="ECO:0000256" key="2">
    <source>
        <dbReference type="ARBA" id="ARBA00023002"/>
    </source>
</evidence>
<keyword evidence="2" id="KW-0560">Oxidoreductase</keyword>
<dbReference type="Pfam" id="PF01266">
    <property type="entry name" value="DAO"/>
    <property type="match status" value="1"/>
</dbReference>
<dbReference type="InterPro" id="IPR006076">
    <property type="entry name" value="FAD-dep_OxRdtase"/>
</dbReference>
<comment type="similarity">
    <text evidence="1">Belongs to the DadA oxidoreductase family.</text>
</comment>
<evidence type="ECO:0000259" key="3">
    <source>
        <dbReference type="Pfam" id="PF01266"/>
    </source>
</evidence>
<organism evidence="4 5">
    <name type="scientific">Geopseudomonas sagittaria</name>
    <dbReference type="NCBI Taxonomy" id="1135990"/>
    <lineage>
        <taxon>Bacteria</taxon>
        <taxon>Pseudomonadati</taxon>
        <taxon>Pseudomonadota</taxon>
        <taxon>Gammaproteobacteria</taxon>
        <taxon>Pseudomonadales</taxon>
        <taxon>Pseudomonadaceae</taxon>
        <taxon>Geopseudomonas</taxon>
    </lineage>
</organism>
<evidence type="ECO:0000313" key="5">
    <source>
        <dbReference type="Proteomes" id="UP000243084"/>
    </source>
</evidence>
<evidence type="ECO:0000313" key="4">
    <source>
        <dbReference type="EMBL" id="SFP21602.1"/>
    </source>
</evidence>
<accession>A0A1I5NIR1</accession>
<dbReference type="Gene3D" id="3.30.9.10">
    <property type="entry name" value="D-Amino Acid Oxidase, subunit A, domain 2"/>
    <property type="match status" value="2"/>
</dbReference>
<dbReference type="GO" id="GO:0005886">
    <property type="term" value="C:plasma membrane"/>
    <property type="evidence" value="ECO:0007669"/>
    <property type="project" value="TreeGrafter"/>
</dbReference>
<dbReference type="RefSeq" id="WP_092426961.1">
    <property type="nucleotide sequence ID" value="NZ_FOXM01000001.1"/>
</dbReference>
<sequence>MYPQIPTVPSDAQLPARTDVAIIGGGIVGVCTAYALAARGIAVTLLEKGEIAAEQSSRNWGWVRSMGRDLAEIPLALASLRLWDAWQTTLGEDTGFVRTGICYACENPRQLADQESWLRGASAFGAEARLLAGDELRRHLPEGARAGWSGALFAPHDGRAEPQLASAAIARAARRLGAQLFTRCAVRGVGTEGGRVASVITERGELHCSSVVLAGGAWSSLLCRSLGIRLPQLKVIASVLRTPPMPGGPEQALGASRFAFRKRADGGYTIAQRTANLAPITPDSFRYLGDFLPALGRQYREVRVRLGREFVDEWRLPSRWDLDGISPFERCRVLDPAPSPAILEEARAALGAVYPFFKNLRIAQSWAGAMDVTPDAIPVIGPVAQLPGMFLSTGYSGHGFGIAPGAGQLMADLIMGTQPLVDPRPFRFERL</sequence>
<dbReference type="SUPFAM" id="SSF51905">
    <property type="entry name" value="FAD/NAD(P)-binding domain"/>
    <property type="match status" value="1"/>
</dbReference>
<dbReference type="GO" id="GO:0008718">
    <property type="term" value="F:D-amino-acid dehydrogenase activity"/>
    <property type="evidence" value="ECO:0007669"/>
    <property type="project" value="TreeGrafter"/>
</dbReference>
<dbReference type="OrthoDB" id="9815989at2"/>